<reference evidence="2 3" key="1">
    <citation type="submission" date="2024-06" db="EMBL/GenBank/DDBJ databases">
        <title>Lysinibacillus zambalefons sp. nov., a Novel Firmicute Isolated from the Poon Bato Zambales Hyperalkaline Spring.</title>
        <authorList>
            <person name="Aja J.A."/>
            <person name="Lazaro J.E.H."/>
            <person name="Llorin L.D."/>
            <person name="Lim K.R."/>
            <person name="Teodosio J."/>
            <person name="Dalisay D.S."/>
        </authorList>
    </citation>
    <scope>NUCLEOTIDE SEQUENCE [LARGE SCALE GENOMIC DNA]</scope>
    <source>
        <strain evidence="2 3">M3</strain>
    </source>
</reference>
<sequence>MENKLLEVINEILEDEGLQPIDSINKDMDFRNDLEMDSFMLADLTVRIEDQFGVDIFESGIVTNIGEIIDILEGKNE</sequence>
<dbReference type="RefSeq" id="WP_349661243.1">
    <property type="nucleotide sequence ID" value="NZ_JBEGDG010000018.1"/>
</dbReference>
<dbReference type="PROSITE" id="PS50075">
    <property type="entry name" value="CARRIER"/>
    <property type="match status" value="1"/>
</dbReference>
<dbReference type="Pfam" id="PF00550">
    <property type="entry name" value="PP-binding"/>
    <property type="match status" value="1"/>
</dbReference>
<name>A0ABV1MWF0_9BACI</name>
<dbReference type="InterPro" id="IPR036736">
    <property type="entry name" value="ACP-like_sf"/>
</dbReference>
<protein>
    <submittedName>
        <fullName evidence="2">Acyl carrier protein</fullName>
    </submittedName>
</protein>
<comment type="caution">
    <text evidence="2">The sequence shown here is derived from an EMBL/GenBank/DDBJ whole genome shotgun (WGS) entry which is preliminary data.</text>
</comment>
<feature type="domain" description="Carrier" evidence="1">
    <location>
        <begin position="1"/>
        <end position="77"/>
    </location>
</feature>
<proteinExistence type="predicted"/>
<dbReference type="EMBL" id="JBEGDG010000018">
    <property type="protein sequence ID" value="MEQ6356842.1"/>
    <property type="molecule type" value="Genomic_DNA"/>
</dbReference>
<evidence type="ECO:0000313" key="2">
    <source>
        <dbReference type="EMBL" id="MEQ6356842.1"/>
    </source>
</evidence>
<dbReference type="Gene3D" id="1.10.1200.10">
    <property type="entry name" value="ACP-like"/>
    <property type="match status" value="1"/>
</dbReference>
<evidence type="ECO:0000259" key="1">
    <source>
        <dbReference type="PROSITE" id="PS50075"/>
    </source>
</evidence>
<gene>
    <name evidence="2" type="ORF">ABNX05_19620</name>
</gene>
<keyword evidence="3" id="KW-1185">Reference proteome</keyword>
<accession>A0ABV1MWF0</accession>
<dbReference type="SUPFAM" id="SSF47336">
    <property type="entry name" value="ACP-like"/>
    <property type="match status" value="1"/>
</dbReference>
<evidence type="ECO:0000313" key="3">
    <source>
        <dbReference type="Proteomes" id="UP001478862"/>
    </source>
</evidence>
<dbReference type="InterPro" id="IPR009081">
    <property type="entry name" value="PP-bd_ACP"/>
</dbReference>
<organism evidence="2 3">
    <name type="scientific">Lysinibacillus zambalensis</name>
    <dbReference type="NCBI Taxonomy" id="3160866"/>
    <lineage>
        <taxon>Bacteria</taxon>
        <taxon>Bacillati</taxon>
        <taxon>Bacillota</taxon>
        <taxon>Bacilli</taxon>
        <taxon>Bacillales</taxon>
        <taxon>Bacillaceae</taxon>
        <taxon>Lysinibacillus</taxon>
    </lineage>
</organism>
<dbReference type="Proteomes" id="UP001478862">
    <property type="component" value="Unassembled WGS sequence"/>
</dbReference>